<dbReference type="Pfam" id="PF00271">
    <property type="entry name" value="Helicase_C"/>
    <property type="match status" value="1"/>
</dbReference>
<dbReference type="RefSeq" id="WP_007063360.1">
    <property type="nucleotide sequence ID" value="NZ_ACVI01000111.1"/>
</dbReference>
<dbReference type="GO" id="GO:0009035">
    <property type="term" value="F:type I site-specific deoxyribonuclease activity"/>
    <property type="evidence" value="ECO:0007669"/>
    <property type="project" value="UniProtKB-EC"/>
</dbReference>
<evidence type="ECO:0000259" key="1">
    <source>
        <dbReference type="PROSITE" id="PS51192"/>
    </source>
</evidence>
<dbReference type="CDD" id="cd18032">
    <property type="entry name" value="DEXHc_RE_I_III_res"/>
    <property type="match status" value="1"/>
</dbReference>
<dbReference type="GO" id="GO:0005829">
    <property type="term" value="C:cytosol"/>
    <property type="evidence" value="ECO:0007669"/>
    <property type="project" value="TreeGrafter"/>
</dbReference>
<sequence>MSNFSFLNKKWTILAKLGTQAESYLNTDNNATMLKMRMFGEKIIDLMLAALRIETDRFATQDDKIKLLRTTNINKAIPDLFDIVRRFGNKANHDGYENKKDALECLISMYKVAAWFYIRVTKDDSIRPLTFKIPKATVPKAKVYDIEAYAEEKEKIKEEHIKEVQAVKEEAPKLVQTEEDKKIEKEVETTLELNEAETRRKLIDIMLNDAGWNVNNKESVKIELPLENHKEKGKTGYADYVLFDKKGKPLAVVEAKKTSVDAIVGRQQAVEYAGSIERLYGKRPIVFYTNGYEIYMWDDMHSEPRQVWGFYTLEDLEELFFKHKYKKDLNKVNIDKNIAGRPYQIEGIKRVYERYQNGQRKALLVMATGTGKTRTVIALTKGLMEASWAKRVLFLADRDELVKQAKEDKNSFKTFMPEQISCRFTGKNSDNREATLYFSTYQTMVNYYREFSVGFFDLIICDESHRSVYKVYRDILEYFDSHIVGLTATPVNFIERNTFSLFSCEDGDPTFNFSVEDAWNHVPPYLIEPRVIDATTDFLRKGIKYNEMTEEQRQQVDEEGYDGQEINYDKKELEKKITNKDTNRYILRTLMEQGIKVGDYIGKTIIFAKNKKHANLLDSLFNELYPQYKGKLTAVIYSEIKDKSVLIENFKDKDFPRIAISVDLLDTGIDIPEIVNLVFAKPVYSKVKFWQMIGRGTRRCDNLFGEGQDKKEFAIFDCYKNFEFFEMHPKGYEPKPQKTSLQVRFEITCKLLEKYKAKRNLDICEAFAAKLKADIEELPEDSIEIKKNRKKIEQVKRKEYWNNLSEDFIKKLKLEIAILIQWIDCKDNSEAVAFDNSIYRILFYNITGDKEALNREINYTMEKLSKLKLNLNQFDGTRELVKSLLQPLGWQDLSYERLEEIRLSLRELMKYKGAGSNTFVVLDIKDTGSITKEISAGSVLYGGNMEPYEKRVKLAIESKLNDQIVMYKIRKGEKLSEEELKSVYSIFSESFVYSIDELSSKTDIDKEDVISIIRKFVGVDEGELNRRFEDFIQKHHNKMNATQIKTLEIIKNDIAKNKGISFAALFAEPYTNFNQNGVDGIFGKMADDVFELIAPFRATYIS</sequence>
<dbReference type="SMART" id="SM00490">
    <property type="entry name" value="HELICc"/>
    <property type="match status" value="1"/>
</dbReference>
<reference evidence="2 3" key="1">
    <citation type="submission" date="2009-06" db="EMBL/GenBank/DDBJ databases">
        <title>The draft genome of Clostridium carboxidivorans P7.</title>
        <authorList>
            <consortium name="US DOE Joint Genome Institute (JGI-PGF)"/>
            <person name="Lucas S."/>
            <person name="Copeland A."/>
            <person name="Lapidus A."/>
            <person name="Glavina del Rio T."/>
            <person name="Tice H."/>
            <person name="Bruce D."/>
            <person name="Goodwin L."/>
            <person name="Pitluck S."/>
            <person name="Larimer F."/>
            <person name="Land M.L."/>
            <person name="Hauser L."/>
            <person name="Hemme C.L."/>
        </authorList>
    </citation>
    <scope>NUCLEOTIDE SEQUENCE [LARGE SCALE GENOMIC DNA]</scope>
    <source>
        <strain evidence="2 3">P7</strain>
    </source>
</reference>
<comment type="caution">
    <text evidence="2">The sequence shown here is derived from an EMBL/GenBank/DDBJ whole genome shotgun (WGS) entry which is preliminary data.</text>
</comment>
<evidence type="ECO:0000313" key="2">
    <source>
        <dbReference type="EMBL" id="EET85063.1"/>
    </source>
</evidence>
<dbReference type="SMART" id="SM00487">
    <property type="entry name" value="DEXDc"/>
    <property type="match status" value="1"/>
</dbReference>
<keyword evidence="3" id="KW-1185">Reference proteome</keyword>
<proteinExistence type="predicted"/>
<dbReference type="Gene3D" id="3.90.1570.30">
    <property type="match status" value="1"/>
</dbReference>
<dbReference type="Proteomes" id="UP000004198">
    <property type="component" value="Unassembled WGS sequence"/>
</dbReference>
<dbReference type="GO" id="GO:0009307">
    <property type="term" value="P:DNA restriction-modification system"/>
    <property type="evidence" value="ECO:0007669"/>
    <property type="project" value="UniProtKB-KW"/>
</dbReference>
<accession>C6Q0A8</accession>
<dbReference type="InterPro" id="IPR014001">
    <property type="entry name" value="Helicase_ATP-bd"/>
</dbReference>
<dbReference type="GO" id="GO:0003677">
    <property type="term" value="F:DNA binding"/>
    <property type="evidence" value="ECO:0007669"/>
    <property type="project" value="UniProtKB-KW"/>
</dbReference>
<dbReference type="SUPFAM" id="SSF52540">
    <property type="entry name" value="P-loop containing nucleoside triphosphate hydrolases"/>
    <property type="match status" value="2"/>
</dbReference>
<dbReference type="AlphaFoldDB" id="C6Q0A8"/>
<dbReference type="EMBL" id="ACVI01000111">
    <property type="protein sequence ID" value="EET85063.1"/>
    <property type="molecule type" value="Genomic_DNA"/>
</dbReference>
<dbReference type="InterPro" id="IPR007409">
    <property type="entry name" value="Restrct_endonuc_type1_HsdR_N"/>
</dbReference>
<gene>
    <name evidence="2" type="ORF">CcarbDRAFT_4475</name>
</gene>
<dbReference type="InterPro" id="IPR050742">
    <property type="entry name" value="Helicase_Restrict-Modif_Enz"/>
</dbReference>
<dbReference type="Pfam" id="PF04313">
    <property type="entry name" value="HSDR_N"/>
    <property type="match status" value="1"/>
</dbReference>
<feature type="domain" description="Helicase ATP-binding" evidence="1">
    <location>
        <begin position="353"/>
        <end position="508"/>
    </location>
</feature>
<dbReference type="eggNOG" id="COG4096">
    <property type="taxonomic scope" value="Bacteria"/>
</dbReference>
<dbReference type="Pfam" id="PF08463">
    <property type="entry name" value="EcoEI_R_C"/>
    <property type="match status" value="1"/>
</dbReference>
<dbReference type="CDD" id="cd18799">
    <property type="entry name" value="SF2_C_EcoAI-like"/>
    <property type="match status" value="1"/>
</dbReference>
<evidence type="ECO:0000313" key="3">
    <source>
        <dbReference type="Proteomes" id="UP000004198"/>
    </source>
</evidence>
<dbReference type="KEGG" id="cck:Ccar_11975"/>
<dbReference type="Gene3D" id="3.40.50.300">
    <property type="entry name" value="P-loop containing nucleotide triphosphate hydrolases"/>
    <property type="match status" value="2"/>
</dbReference>
<dbReference type="Pfam" id="PF04851">
    <property type="entry name" value="ResIII"/>
    <property type="match status" value="1"/>
</dbReference>
<dbReference type="InterPro" id="IPR001650">
    <property type="entry name" value="Helicase_C-like"/>
</dbReference>
<name>C6Q0A8_9CLOT</name>
<dbReference type="InterPro" id="IPR013670">
    <property type="entry name" value="EcoEI_R_C_dom"/>
</dbReference>
<dbReference type="PANTHER" id="PTHR47396:SF1">
    <property type="entry name" value="ATP-DEPENDENT HELICASE IRC3-RELATED"/>
    <property type="match status" value="1"/>
</dbReference>
<organism evidence="2 3">
    <name type="scientific">Clostridium carboxidivorans P7</name>
    <dbReference type="NCBI Taxonomy" id="536227"/>
    <lineage>
        <taxon>Bacteria</taxon>
        <taxon>Bacillati</taxon>
        <taxon>Bacillota</taxon>
        <taxon>Clostridia</taxon>
        <taxon>Eubacteriales</taxon>
        <taxon>Clostridiaceae</taxon>
        <taxon>Clostridium</taxon>
    </lineage>
</organism>
<dbReference type="PROSITE" id="PS51192">
    <property type="entry name" value="HELICASE_ATP_BIND_1"/>
    <property type="match status" value="1"/>
</dbReference>
<dbReference type="REBASE" id="29831">
    <property type="entry name" value="CcaPORF4477P"/>
</dbReference>
<dbReference type="InterPro" id="IPR006935">
    <property type="entry name" value="Helicase/UvrB_N"/>
</dbReference>
<dbReference type="GO" id="GO:0005524">
    <property type="term" value="F:ATP binding"/>
    <property type="evidence" value="ECO:0007669"/>
    <property type="project" value="UniProtKB-KW"/>
</dbReference>
<dbReference type="PATRIC" id="fig|536227.13.peg.2510"/>
<dbReference type="PANTHER" id="PTHR47396">
    <property type="entry name" value="TYPE I RESTRICTION ENZYME ECOKI R PROTEIN"/>
    <property type="match status" value="1"/>
</dbReference>
<dbReference type="InterPro" id="IPR027417">
    <property type="entry name" value="P-loop_NTPase"/>
</dbReference>
<protein>
    <submittedName>
        <fullName evidence="2">Type III restriction protein res subunit</fullName>
    </submittedName>
</protein>
<dbReference type="OrthoDB" id="9758243at2"/>
<dbReference type="STRING" id="536227.Ccar_11975"/>